<dbReference type="EMBL" id="CAKOGP040001759">
    <property type="protein sequence ID" value="CAJ1950221.1"/>
    <property type="molecule type" value="Genomic_DNA"/>
</dbReference>
<feature type="transmembrane region" description="Helical" evidence="2">
    <location>
        <begin position="410"/>
        <end position="431"/>
    </location>
</feature>
<accession>A0AAD2JH39</accession>
<feature type="region of interest" description="Disordered" evidence="1">
    <location>
        <begin position="1"/>
        <end position="214"/>
    </location>
</feature>
<sequence length="566" mass="61518">MSDNGQRKAGGGSTGGSNHSNGRRPNGAAPKKKRTPAGKSPQRPPGKGKKGPQGALRGKSPTRPPGAAGKAAIPKGSGRGAPIPKGSGRPIPKGSGRGAPIAKGSNRGGRTREEAPPSSKSRTSSDDELSSDESSSSDEFDEEGLPPSSVASPSTSRGRSDHSRGGGNNSNRSNISGATIRDRARGATIRNNPAFRSEHSRGARSNHSSDEGGAIIPYEESDAFESFHGDIPDQDYAGDAYNGALVPMEQNNGEYYDDGYNRDKLRPPPKIKLAKEDSERGEFPNDKWYHKCLRHFRILSPHPQEDEVKKKLRYVIWTTLILDVLVAIVSIATFGDGVTSCCGTAVMAAGIPGVNWDLFMQVVTWIYLIGIFLEIHPVVREGPIPWNLLNPSFGFLISFAVFVDDSKGEAITIWIMEMASVILELVTFRMLKHLHNRKVQRLEELESDIANEKYSHGYRKTAFLRERRETRLVVSDSEKKLRYHFIGAAVNAALVSITLLLIIFVARGGGLCLVGGAGGGLDIFNSDQKSRCNKCGDVNDFSDRCIICNFEGTENVEPDQCYFPYF</sequence>
<evidence type="ECO:0000313" key="3">
    <source>
        <dbReference type="EMBL" id="CAJ1950221.1"/>
    </source>
</evidence>
<feature type="transmembrane region" description="Helical" evidence="2">
    <location>
        <begin position="385"/>
        <end position="404"/>
    </location>
</feature>
<gene>
    <name evidence="3" type="ORF">CYCCA115_LOCUS12482</name>
</gene>
<evidence type="ECO:0000256" key="1">
    <source>
        <dbReference type="SAM" id="MobiDB-lite"/>
    </source>
</evidence>
<protein>
    <submittedName>
        <fullName evidence="3">Uncharacterized protein</fullName>
    </submittedName>
</protein>
<dbReference type="Proteomes" id="UP001295423">
    <property type="component" value="Unassembled WGS sequence"/>
</dbReference>
<feature type="transmembrane region" description="Helical" evidence="2">
    <location>
        <begin position="314"/>
        <end position="334"/>
    </location>
</feature>
<keyword evidence="2" id="KW-1133">Transmembrane helix</keyword>
<feature type="transmembrane region" description="Helical" evidence="2">
    <location>
        <begin position="354"/>
        <end position="373"/>
    </location>
</feature>
<comment type="caution">
    <text evidence="3">The sequence shown here is derived from an EMBL/GenBank/DDBJ whole genome shotgun (WGS) entry which is preliminary data.</text>
</comment>
<keyword evidence="2" id="KW-0472">Membrane</keyword>
<feature type="compositionally biased region" description="Acidic residues" evidence="1">
    <location>
        <begin position="126"/>
        <end position="144"/>
    </location>
</feature>
<feature type="transmembrane region" description="Helical" evidence="2">
    <location>
        <begin position="485"/>
        <end position="506"/>
    </location>
</feature>
<evidence type="ECO:0000313" key="4">
    <source>
        <dbReference type="Proteomes" id="UP001295423"/>
    </source>
</evidence>
<feature type="compositionally biased region" description="Low complexity" evidence="1">
    <location>
        <begin position="65"/>
        <end position="76"/>
    </location>
</feature>
<dbReference type="AlphaFoldDB" id="A0AAD2JH39"/>
<keyword evidence="4" id="KW-1185">Reference proteome</keyword>
<proteinExistence type="predicted"/>
<keyword evidence="2" id="KW-0812">Transmembrane</keyword>
<organism evidence="3 4">
    <name type="scientific">Cylindrotheca closterium</name>
    <dbReference type="NCBI Taxonomy" id="2856"/>
    <lineage>
        <taxon>Eukaryota</taxon>
        <taxon>Sar</taxon>
        <taxon>Stramenopiles</taxon>
        <taxon>Ochrophyta</taxon>
        <taxon>Bacillariophyta</taxon>
        <taxon>Bacillariophyceae</taxon>
        <taxon>Bacillariophycidae</taxon>
        <taxon>Bacillariales</taxon>
        <taxon>Bacillariaceae</taxon>
        <taxon>Cylindrotheca</taxon>
    </lineage>
</organism>
<evidence type="ECO:0000256" key="2">
    <source>
        <dbReference type="SAM" id="Phobius"/>
    </source>
</evidence>
<reference evidence="3" key="1">
    <citation type="submission" date="2023-08" db="EMBL/GenBank/DDBJ databases">
        <authorList>
            <person name="Audoor S."/>
            <person name="Bilcke G."/>
        </authorList>
    </citation>
    <scope>NUCLEOTIDE SEQUENCE</scope>
</reference>
<name>A0AAD2JH39_9STRA</name>